<protein>
    <submittedName>
        <fullName evidence="2">Uncharacterized protein</fullName>
    </submittedName>
</protein>
<feature type="compositionally biased region" description="Acidic residues" evidence="1">
    <location>
        <begin position="141"/>
        <end position="151"/>
    </location>
</feature>
<evidence type="ECO:0000256" key="1">
    <source>
        <dbReference type="SAM" id="MobiDB-lite"/>
    </source>
</evidence>
<sequence>MWPHKLAHRWRINTSAPLSPDHLVFRAGDESTERRGVGLRMIEAAKNADGQNFRRQTIKEGLAEPVVHDGGLGRVVVELLPDELSHERLDQQAAAQHRQVVSAEQQRDQQDQAAVNLPQAPAPQLGVGRDDLGAQQVLGAGEEDAEDEDVDEARLHGSPKEKGTKRDYRRRLIHD</sequence>
<dbReference type="EMBL" id="SRLO01000233">
    <property type="protein sequence ID" value="TNN65532.1"/>
    <property type="molecule type" value="Genomic_DNA"/>
</dbReference>
<accession>A0A4Z2HL15</accession>
<dbReference type="Proteomes" id="UP000314294">
    <property type="component" value="Unassembled WGS sequence"/>
</dbReference>
<evidence type="ECO:0000313" key="2">
    <source>
        <dbReference type="EMBL" id="TNN65532.1"/>
    </source>
</evidence>
<reference evidence="2 3" key="1">
    <citation type="submission" date="2019-03" db="EMBL/GenBank/DDBJ databases">
        <title>First draft genome of Liparis tanakae, snailfish: a comprehensive survey of snailfish specific genes.</title>
        <authorList>
            <person name="Kim W."/>
            <person name="Song I."/>
            <person name="Jeong J.-H."/>
            <person name="Kim D."/>
            <person name="Kim S."/>
            <person name="Ryu S."/>
            <person name="Song J.Y."/>
            <person name="Lee S.K."/>
        </authorList>
    </citation>
    <scope>NUCLEOTIDE SEQUENCE [LARGE SCALE GENOMIC DNA]</scope>
    <source>
        <tissue evidence="2">Muscle</tissue>
    </source>
</reference>
<proteinExistence type="predicted"/>
<comment type="caution">
    <text evidence="2">The sequence shown here is derived from an EMBL/GenBank/DDBJ whole genome shotgun (WGS) entry which is preliminary data.</text>
</comment>
<name>A0A4Z2HL15_9TELE</name>
<dbReference type="AlphaFoldDB" id="A0A4Z2HL15"/>
<evidence type="ECO:0000313" key="3">
    <source>
        <dbReference type="Proteomes" id="UP000314294"/>
    </source>
</evidence>
<keyword evidence="3" id="KW-1185">Reference proteome</keyword>
<feature type="region of interest" description="Disordered" evidence="1">
    <location>
        <begin position="120"/>
        <end position="175"/>
    </location>
</feature>
<feature type="compositionally biased region" description="Basic and acidic residues" evidence="1">
    <location>
        <begin position="152"/>
        <end position="166"/>
    </location>
</feature>
<organism evidence="2 3">
    <name type="scientific">Liparis tanakae</name>
    <name type="common">Tanaka's snailfish</name>
    <dbReference type="NCBI Taxonomy" id="230148"/>
    <lineage>
        <taxon>Eukaryota</taxon>
        <taxon>Metazoa</taxon>
        <taxon>Chordata</taxon>
        <taxon>Craniata</taxon>
        <taxon>Vertebrata</taxon>
        <taxon>Euteleostomi</taxon>
        <taxon>Actinopterygii</taxon>
        <taxon>Neopterygii</taxon>
        <taxon>Teleostei</taxon>
        <taxon>Neoteleostei</taxon>
        <taxon>Acanthomorphata</taxon>
        <taxon>Eupercaria</taxon>
        <taxon>Perciformes</taxon>
        <taxon>Cottioidei</taxon>
        <taxon>Cottales</taxon>
        <taxon>Liparidae</taxon>
        <taxon>Liparis</taxon>
    </lineage>
</organism>
<gene>
    <name evidence="2" type="ORF">EYF80_024210</name>
</gene>